<proteinExistence type="predicted"/>
<reference evidence="3" key="1">
    <citation type="journal article" date="2021" name="PeerJ">
        <title>Extensive microbial diversity within the chicken gut microbiome revealed by metagenomics and culture.</title>
        <authorList>
            <person name="Gilroy R."/>
            <person name="Ravi A."/>
            <person name="Getino M."/>
            <person name="Pursley I."/>
            <person name="Horton D.L."/>
            <person name="Alikhan N.F."/>
            <person name="Baker D."/>
            <person name="Gharbi K."/>
            <person name="Hall N."/>
            <person name="Watson M."/>
            <person name="Adriaenssens E.M."/>
            <person name="Foster-Nyarko E."/>
            <person name="Jarju S."/>
            <person name="Secka A."/>
            <person name="Antonio M."/>
            <person name="Oren A."/>
            <person name="Chaudhuri R.R."/>
            <person name="La Ragione R."/>
            <person name="Hildebrand F."/>
            <person name="Pallen M.J."/>
        </authorList>
    </citation>
    <scope>NUCLEOTIDE SEQUENCE</scope>
    <source>
        <strain evidence="3">CHK196-7946</strain>
    </source>
</reference>
<gene>
    <name evidence="3" type="ORF">H9697_00220</name>
</gene>
<accession>A0A9D2Q8A2</accession>
<sequence>MKRRVVKAGVLIAVFIAALVISSLVINSGTDDEIVDMGAPTLPRISFTIDGTEVNPLFGYVQDMDITAMRDTITPLNADGSLTMDIEADGREISDIRYEVYSLDGEDMYTDGRADVPAEGETVSLSVGNILSGDVREAVLKVILTVDGETVSYYTRIASPADLTISECLAYALDFHDKAINKKGTEDLQSHLEPGEESDNTTYQTVNIHSDVTHVQWGDLSPEIVGDVEWSIKESNTVYTSILAKYQVSCQDENGGTALYNVKEFFRVRFLVDTIYLLDYNRDMEQVFQGAASEFDDNGILFGITSQDDIQYETNRDETIAAFVQERNLWLYNEDAGELTEVFSFSDQEGRDMRSKNDQHAVRIISMDDDGNLAFAVYGYMNRGYHEGEVGVGIYYFSVDTNAIEEKAFIPSTKSYAIAADELGKMVYYNHDQSMLYVLADGTLYQIDLDNDEQTTLAEGLTEEQYAVSDDGHLMAYQTTGSPDDGEKGAGENTGDNAAENNADGSADTAGTGLCVMNLRSGDTYTIDAAEGESVRPLGFINGDFVFGKARLADEGVTAAGEEVSPMYEIEIRNSDNKTEAQYSFEDQGIYTTDILIDGNLLTLNRVVKDGDAYNSTSQEYITNNQERKETSVSLETYTTDVKETQVRLTFADGIGNAEPKLVKPGQIASREPLTVTLSGGSSGEKFYVYGMGELVAVYDKAGYAVQKANEVSGVVISSNQQYVWERGNRDLVYSTDAAAFGKESGETSLAACERYMEQYEAHQVDLTGCTLDQVLYVINRGCPVIALVDSDHAVLLTGYTTTDITYIDPDDGGSHTTGMSTLEKQTESSGNVFIGYIK</sequence>
<evidence type="ECO:0000256" key="1">
    <source>
        <dbReference type="SAM" id="MobiDB-lite"/>
    </source>
</evidence>
<dbReference type="AlphaFoldDB" id="A0A9D2Q8A2"/>
<evidence type="ECO:0000313" key="4">
    <source>
        <dbReference type="Proteomes" id="UP000823902"/>
    </source>
</evidence>
<comment type="caution">
    <text evidence="3">The sequence shown here is derived from an EMBL/GenBank/DDBJ whole genome shotgun (WGS) entry which is preliminary data.</text>
</comment>
<dbReference type="SUPFAM" id="SSF82171">
    <property type="entry name" value="DPP6 N-terminal domain-like"/>
    <property type="match status" value="1"/>
</dbReference>
<dbReference type="Pfam" id="PF13529">
    <property type="entry name" value="Peptidase_C39_2"/>
    <property type="match status" value="1"/>
</dbReference>
<feature type="region of interest" description="Disordered" evidence="1">
    <location>
        <begin position="475"/>
        <end position="506"/>
    </location>
</feature>
<dbReference type="EMBL" id="DWVY01000001">
    <property type="protein sequence ID" value="HJC73371.1"/>
    <property type="molecule type" value="Genomic_DNA"/>
</dbReference>
<name>A0A9D2Q8A2_9FIRM</name>
<organism evidence="3 4">
    <name type="scientific">Candidatus Mediterraneibacter faecavium</name>
    <dbReference type="NCBI Taxonomy" id="2838668"/>
    <lineage>
        <taxon>Bacteria</taxon>
        <taxon>Bacillati</taxon>
        <taxon>Bacillota</taxon>
        <taxon>Clostridia</taxon>
        <taxon>Lachnospirales</taxon>
        <taxon>Lachnospiraceae</taxon>
        <taxon>Mediterraneibacter</taxon>
    </lineage>
</organism>
<dbReference type="Gene3D" id="3.90.70.10">
    <property type="entry name" value="Cysteine proteinases"/>
    <property type="match status" value="1"/>
</dbReference>
<feature type="compositionally biased region" description="Polar residues" evidence="1">
    <location>
        <begin position="494"/>
        <end position="504"/>
    </location>
</feature>
<dbReference type="Proteomes" id="UP000823902">
    <property type="component" value="Unassembled WGS sequence"/>
</dbReference>
<protein>
    <submittedName>
        <fullName evidence="3">C39 family peptidase</fullName>
    </submittedName>
</protein>
<evidence type="ECO:0000259" key="2">
    <source>
        <dbReference type="Pfam" id="PF13529"/>
    </source>
</evidence>
<reference evidence="3" key="2">
    <citation type="submission" date="2021-04" db="EMBL/GenBank/DDBJ databases">
        <authorList>
            <person name="Gilroy R."/>
        </authorList>
    </citation>
    <scope>NUCLEOTIDE SEQUENCE</scope>
    <source>
        <strain evidence="3">CHK196-7946</strain>
    </source>
</reference>
<evidence type="ECO:0000313" key="3">
    <source>
        <dbReference type="EMBL" id="HJC73371.1"/>
    </source>
</evidence>
<dbReference type="InterPro" id="IPR039564">
    <property type="entry name" value="Peptidase_C39-like"/>
</dbReference>
<feature type="domain" description="Peptidase C39-like" evidence="2">
    <location>
        <begin position="743"/>
        <end position="810"/>
    </location>
</feature>